<protein>
    <recommendedName>
        <fullName evidence="4">DUF922 domain-containing protein</fullName>
    </recommendedName>
</protein>
<comment type="caution">
    <text evidence="2">The sequence shown here is derived from an EMBL/GenBank/DDBJ whole genome shotgun (WGS) entry which is preliminary data.</text>
</comment>
<reference evidence="3" key="1">
    <citation type="journal article" date="2019" name="Int. J. Syst. Evol. Microbiol.">
        <title>The Global Catalogue of Microorganisms (GCM) 10K type strain sequencing project: providing services to taxonomists for standard genome sequencing and annotation.</title>
        <authorList>
            <consortium name="The Broad Institute Genomics Platform"/>
            <consortium name="The Broad Institute Genome Sequencing Center for Infectious Disease"/>
            <person name="Wu L."/>
            <person name="Ma J."/>
        </authorList>
    </citation>
    <scope>NUCLEOTIDE SEQUENCE [LARGE SCALE GENOMIC DNA]</scope>
    <source>
        <strain evidence="3">CGMCC 1.7656</strain>
    </source>
</reference>
<dbReference type="EMBL" id="BMLV01000004">
    <property type="protein sequence ID" value="GGP05005.1"/>
    <property type="molecule type" value="Genomic_DNA"/>
</dbReference>
<name>A0ABQ2NMF1_9FLAO</name>
<evidence type="ECO:0000256" key="1">
    <source>
        <dbReference type="SAM" id="Coils"/>
    </source>
</evidence>
<evidence type="ECO:0008006" key="4">
    <source>
        <dbReference type="Google" id="ProtNLM"/>
    </source>
</evidence>
<keyword evidence="1" id="KW-0175">Coiled coil</keyword>
<accession>A0ABQ2NMF1</accession>
<keyword evidence="3" id="KW-1185">Reference proteome</keyword>
<proteinExistence type="predicted"/>
<feature type="coiled-coil region" evidence="1">
    <location>
        <begin position="113"/>
        <end position="140"/>
    </location>
</feature>
<dbReference type="RefSeq" id="WP_188617926.1">
    <property type="nucleotide sequence ID" value="NZ_BMLV01000004.1"/>
</dbReference>
<organism evidence="2 3">
    <name type="scientific">Cloacibacterium rupense</name>
    <dbReference type="NCBI Taxonomy" id="517423"/>
    <lineage>
        <taxon>Bacteria</taxon>
        <taxon>Pseudomonadati</taxon>
        <taxon>Bacteroidota</taxon>
        <taxon>Flavobacteriia</taxon>
        <taxon>Flavobacteriales</taxon>
        <taxon>Weeksellaceae</taxon>
    </lineage>
</organism>
<evidence type="ECO:0000313" key="3">
    <source>
        <dbReference type="Proteomes" id="UP000620064"/>
    </source>
</evidence>
<evidence type="ECO:0000313" key="2">
    <source>
        <dbReference type="EMBL" id="GGP05005.1"/>
    </source>
</evidence>
<dbReference type="Proteomes" id="UP000620064">
    <property type="component" value="Unassembled WGS sequence"/>
</dbReference>
<gene>
    <name evidence="2" type="ORF">GCM10010992_19480</name>
</gene>
<sequence>MNKTDDLILWENNNSLQINDFKAIQKDTVKIGGKKFLGAISSISFEVLTTQKNKLTAPKMVVKNYFHKDQSWMMVKNAYVLQHEQIHFNISELYARKIRKSADSLARKNVTNLQTYRNIVEHWEKKKQKTNDQFDAENEDSFLVLDKEILFRKNPKQKEWLDRINAELQKLDIYKYENSL</sequence>